<dbReference type="InterPro" id="IPR002052">
    <property type="entry name" value="DNA_methylase_N6_adenine_CS"/>
</dbReference>
<evidence type="ECO:0000256" key="1">
    <source>
        <dbReference type="ARBA" id="ARBA00022603"/>
    </source>
</evidence>
<dbReference type="PROSITE" id="PS00092">
    <property type="entry name" value="N6_MTASE"/>
    <property type="match status" value="1"/>
</dbReference>
<dbReference type="Proteomes" id="UP000016662">
    <property type="component" value="Unassembled WGS sequence"/>
</dbReference>
<dbReference type="HOGENOM" id="CLU_075826_0_2_9"/>
<dbReference type="OrthoDB" id="9803017at2"/>
<evidence type="ECO:0000313" key="4">
    <source>
        <dbReference type="Proteomes" id="UP000016662"/>
    </source>
</evidence>
<dbReference type="GO" id="GO:0008168">
    <property type="term" value="F:methyltransferase activity"/>
    <property type="evidence" value="ECO:0007669"/>
    <property type="project" value="UniProtKB-KW"/>
</dbReference>
<dbReference type="CDD" id="cd02440">
    <property type="entry name" value="AdoMet_MTases"/>
    <property type="match status" value="1"/>
</dbReference>
<dbReference type="NCBIfam" id="TIGR00095">
    <property type="entry name" value="16S rRNA (guanine(966)-N(2))-methyltransferase RsmD"/>
    <property type="match status" value="1"/>
</dbReference>
<dbReference type="PANTHER" id="PTHR43542">
    <property type="entry name" value="METHYLTRANSFERASE"/>
    <property type="match status" value="1"/>
</dbReference>
<dbReference type="GO" id="GO:0003676">
    <property type="term" value="F:nucleic acid binding"/>
    <property type="evidence" value="ECO:0007669"/>
    <property type="project" value="InterPro"/>
</dbReference>
<organism evidence="3 4">
    <name type="scientific">Ruminococcus callidus ATCC 27760</name>
    <dbReference type="NCBI Taxonomy" id="411473"/>
    <lineage>
        <taxon>Bacteria</taxon>
        <taxon>Bacillati</taxon>
        <taxon>Bacillota</taxon>
        <taxon>Clostridia</taxon>
        <taxon>Eubacteriales</taxon>
        <taxon>Oscillospiraceae</taxon>
        <taxon>Ruminococcus</taxon>
    </lineage>
</organism>
<dbReference type="STRING" id="411473.RUMCAL_00986"/>
<dbReference type="PIRSF" id="PIRSF004553">
    <property type="entry name" value="CHP00095"/>
    <property type="match status" value="1"/>
</dbReference>
<comment type="caution">
    <text evidence="3">The sequence shown here is derived from an EMBL/GenBank/DDBJ whole genome shotgun (WGS) entry which is preliminary data.</text>
</comment>
<accession>U2KDR6</accession>
<protein>
    <submittedName>
        <fullName evidence="3">RNA methyltransferase, RsmD family</fullName>
    </submittedName>
</protein>
<name>U2KDR6_9FIRM</name>
<dbReference type="GO" id="GO:0031167">
    <property type="term" value="P:rRNA methylation"/>
    <property type="evidence" value="ECO:0007669"/>
    <property type="project" value="InterPro"/>
</dbReference>
<evidence type="ECO:0000256" key="2">
    <source>
        <dbReference type="ARBA" id="ARBA00022679"/>
    </source>
</evidence>
<keyword evidence="2 3" id="KW-0808">Transferase</keyword>
<dbReference type="Gene3D" id="3.40.50.150">
    <property type="entry name" value="Vaccinia Virus protein VP39"/>
    <property type="match status" value="1"/>
</dbReference>
<gene>
    <name evidence="3" type="ORF">RUMCAL_00986</name>
</gene>
<keyword evidence="1 3" id="KW-0489">Methyltransferase</keyword>
<keyword evidence="4" id="KW-1185">Reference proteome</keyword>
<evidence type="ECO:0000313" key="3">
    <source>
        <dbReference type="EMBL" id="ERJ96656.1"/>
    </source>
</evidence>
<dbReference type="eggNOG" id="COG0742">
    <property type="taxonomic scope" value="Bacteria"/>
</dbReference>
<dbReference type="EMBL" id="AWVF01000110">
    <property type="protein sequence ID" value="ERJ96656.1"/>
    <property type="molecule type" value="Genomic_DNA"/>
</dbReference>
<sequence>MRVIAGSARGRRLKTLEGMDVRPTTDKVKEAIFSAIQFDLPDAAVLDLFAGSGQMGIEALSRGAASVVFVDRSARSLQVTRENLESVQFAEQAQLHQTEAQSFLQSTAMQFDIAILDPPYRKGMHEKLLPLLAEHMADNGIVICEHETGLEMPQSVGVLEQKKQKKYGAITVTTYICRRD</sequence>
<dbReference type="InterPro" id="IPR004398">
    <property type="entry name" value="RNA_MeTrfase_RsmD"/>
</dbReference>
<dbReference type="Pfam" id="PF03602">
    <property type="entry name" value="Cons_hypoth95"/>
    <property type="match status" value="1"/>
</dbReference>
<reference evidence="3 4" key="1">
    <citation type="submission" date="2013-07" db="EMBL/GenBank/DDBJ databases">
        <authorList>
            <person name="Weinstock G."/>
            <person name="Sodergren E."/>
            <person name="Wylie T."/>
            <person name="Fulton L."/>
            <person name="Fulton R."/>
            <person name="Fronick C."/>
            <person name="O'Laughlin M."/>
            <person name="Godfrey J."/>
            <person name="Miner T."/>
            <person name="Herter B."/>
            <person name="Appelbaum E."/>
            <person name="Cordes M."/>
            <person name="Lek S."/>
            <person name="Wollam A."/>
            <person name="Pepin K.H."/>
            <person name="Palsikar V.B."/>
            <person name="Mitreva M."/>
            <person name="Wilson R.K."/>
        </authorList>
    </citation>
    <scope>NUCLEOTIDE SEQUENCE [LARGE SCALE GENOMIC DNA]</scope>
    <source>
        <strain evidence="3 4">ATCC 27760</strain>
    </source>
</reference>
<proteinExistence type="predicted"/>
<dbReference type="PANTHER" id="PTHR43542:SF1">
    <property type="entry name" value="METHYLTRANSFERASE"/>
    <property type="match status" value="1"/>
</dbReference>
<dbReference type="InterPro" id="IPR029063">
    <property type="entry name" value="SAM-dependent_MTases_sf"/>
</dbReference>
<dbReference type="AlphaFoldDB" id="U2KDR6"/>
<dbReference type="PATRIC" id="fig|411473.3.peg.808"/>
<dbReference type="RefSeq" id="WP_021682444.1">
    <property type="nucleotide sequence ID" value="NZ_KI260415.1"/>
</dbReference>
<dbReference type="SUPFAM" id="SSF53335">
    <property type="entry name" value="S-adenosyl-L-methionine-dependent methyltransferases"/>
    <property type="match status" value="1"/>
</dbReference>
<dbReference type="GeneID" id="93694233"/>